<evidence type="ECO:0000313" key="8">
    <source>
        <dbReference type="Proteomes" id="UP001642483"/>
    </source>
</evidence>
<dbReference type="Pfam" id="PF02010">
    <property type="entry name" value="REJ"/>
    <property type="match status" value="1"/>
</dbReference>
<evidence type="ECO:0000259" key="6">
    <source>
        <dbReference type="Pfam" id="PF02010"/>
    </source>
</evidence>
<comment type="caution">
    <text evidence="7">The sequence shown here is derived from an EMBL/GenBank/DDBJ whole genome shotgun (WGS) entry which is preliminary data.</text>
</comment>
<proteinExistence type="predicted"/>
<protein>
    <recommendedName>
        <fullName evidence="6">PKD/REJ-like domain-containing protein</fullName>
    </recommendedName>
</protein>
<evidence type="ECO:0000313" key="7">
    <source>
        <dbReference type="EMBL" id="CAK8687030.1"/>
    </source>
</evidence>
<dbReference type="EMBL" id="CAWYQH010000103">
    <property type="protein sequence ID" value="CAK8687030.1"/>
    <property type="molecule type" value="Genomic_DNA"/>
</dbReference>
<feature type="domain" description="PKD/REJ-like" evidence="6">
    <location>
        <begin position="102"/>
        <end position="292"/>
    </location>
</feature>
<sequence>MRNNRFVSLETSQKLCRRQLESVRIRDGKVGGGLDEHLKVVEKLVLSANLDFRCLRVVNANVTSDEDLIVLAKGDDFTLVEIPKRKLNFLINGGDVVEAGSCFDWKTLWVSGNDTLEISRNKLIPSEQYYVRLIISGPHYDATFADQKIVAKSKSAPIVILRCWSNCEKLFSSHKPIILQLECDDCIRHTWELSLKSAQKMSLCKDQRFCKLNKSILNKIKTSLNVTGTGYNIDGDKASATLILAPLIPPSGGICKVHPRSGIAYVTKFNVTCHGYAQDRVPLKYKFFTVEKAQGSCFSWKKFGAGVKQTLDRVVN</sequence>
<reference evidence="7 8" key="1">
    <citation type="submission" date="2024-02" db="EMBL/GenBank/DDBJ databases">
        <authorList>
            <person name="Daric V."/>
            <person name="Darras S."/>
        </authorList>
    </citation>
    <scope>NUCLEOTIDE SEQUENCE [LARGE SCALE GENOMIC DNA]</scope>
</reference>
<evidence type="ECO:0000256" key="3">
    <source>
        <dbReference type="ARBA" id="ARBA00022737"/>
    </source>
</evidence>
<dbReference type="Proteomes" id="UP001642483">
    <property type="component" value="Unassembled WGS sequence"/>
</dbReference>
<dbReference type="PANTHER" id="PTHR46730">
    <property type="entry name" value="POLYCYSTIN-1"/>
    <property type="match status" value="1"/>
</dbReference>
<evidence type="ECO:0000256" key="5">
    <source>
        <dbReference type="ARBA" id="ARBA00023136"/>
    </source>
</evidence>
<comment type="subcellular location">
    <subcellularLocation>
        <location evidence="1">Membrane</location>
    </subcellularLocation>
</comment>
<evidence type="ECO:0000256" key="1">
    <source>
        <dbReference type="ARBA" id="ARBA00004370"/>
    </source>
</evidence>
<evidence type="ECO:0000256" key="2">
    <source>
        <dbReference type="ARBA" id="ARBA00022692"/>
    </source>
</evidence>
<keyword evidence="5" id="KW-0472">Membrane</keyword>
<accession>A0ABP0GA98</accession>
<evidence type="ECO:0000256" key="4">
    <source>
        <dbReference type="ARBA" id="ARBA00022989"/>
    </source>
</evidence>
<name>A0ABP0GA98_CLALP</name>
<gene>
    <name evidence="7" type="ORF">CVLEPA_LOCUS19058</name>
</gene>
<organism evidence="7 8">
    <name type="scientific">Clavelina lepadiformis</name>
    <name type="common">Light-bulb sea squirt</name>
    <name type="synonym">Ascidia lepadiformis</name>
    <dbReference type="NCBI Taxonomy" id="159417"/>
    <lineage>
        <taxon>Eukaryota</taxon>
        <taxon>Metazoa</taxon>
        <taxon>Chordata</taxon>
        <taxon>Tunicata</taxon>
        <taxon>Ascidiacea</taxon>
        <taxon>Aplousobranchia</taxon>
        <taxon>Clavelinidae</taxon>
        <taxon>Clavelina</taxon>
    </lineage>
</organism>
<keyword evidence="8" id="KW-1185">Reference proteome</keyword>
<keyword evidence="4" id="KW-1133">Transmembrane helix</keyword>
<dbReference type="InterPro" id="IPR002859">
    <property type="entry name" value="PKD/REJ-like"/>
</dbReference>
<keyword evidence="2" id="KW-0812">Transmembrane</keyword>
<dbReference type="PANTHER" id="PTHR46730:SF1">
    <property type="entry name" value="PLAT DOMAIN-CONTAINING PROTEIN"/>
    <property type="match status" value="1"/>
</dbReference>
<keyword evidence="3" id="KW-0677">Repeat</keyword>